<dbReference type="PANTHER" id="PTHR10846">
    <property type="entry name" value="SODIUM/POTASSIUM/CALCIUM EXCHANGER"/>
    <property type="match status" value="1"/>
</dbReference>
<dbReference type="InterPro" id="IPR004837">
    <property type="entry name" value="NaCa_Exmemb"/>
</dbReference>
<dbReference type="Proteomes" id="UP000224563">
    <property type="component" value="Unassembled WGS sequence"/>
</dbReference>
<feature type="transmembrane region" description="Helical" evidence="5">
    <location>
        <begin position="139"/>
        <end position="160"/>
    </location>
</feature>
<keyword evidence="3 5" id="KW-1133">Transmembrane helix</keyword>
<dbReference type="GO" id="GO:0006874">
    <property type="term" value="P:intracellular calcium ion homeostasis"/>
    <property type="evidence" value="ECO:0007669"/>
    <property type="project" value="TreeGrafter"/>
</dbReference>
<comment type="caution">
    <text evidence="7">The sequence shown here is derived from an EMBL/GenBank/DDBJ whole genome shotgun (WGS) entry which is preliminary data.</text>
</comment>
<name>A0A2G3E064_9FIRM</name>
<dbReference type="InterPro" id="IPR004481">
    <property type="entry name" value="K/Na/Ca-exchanger"/>
</dbReference>
<feature type="transmembrane region" description="Helical" evidence="5">
    <location>
        <begin position="284"/>
        <end position="303"/>
    </location>
</feature>
<evidence type="ECO:0000313" key="8">
    <source>
        <dbReference type="Proteomes" id="UP000224563"/>
    </source>
</evidence>
<gene>
    <name evidence="7" type="ORF">CSX02_12040</name>
</gene>
<feature type="transmembrane region" description="Helical" evidence="5">
    <location>
        <begin position="114"/>
        <end position="133"/>
    </location>
</feature>
<feature type="transmembrane region" description="Helical" evidence="5">
    <location>
        <begin position="181"/>
        <end position="202"/>
    </location>
</feature>
<feature type="transmembrane region" description="Helical" evidence="5">
    <location>
        <begin position="81"/>
        <end position="102"/>
    </location>
</feature>
<dbReference type="Pfam" id="PF01699">
    <property type="entry name" value="Na_Ca_ex"/>
    <property type="match status" value="2"/>
</dbReference>
<dbReference type="GO" id="GO:0005262">
    <property type="term" value="F:calcium channel activity"/>
    <property type="evidence" value="ECO:0007669"/>
    <property type="project" value="TreeGrafter"/>
</dbReference>
<dbReference type="EMBL" id="PDYG01000129">
    <property type="protein sequence ID" value="PHU36611.1"/>
    <property type="molecule type" value="Genomic_DNA"/>
</dbReference>
<keyword evidence="2 5" id="KW-0812">Transmembrane</keyword>
<feature type="transmembrane region" description="Helical" evidence="5">
    <location>
        <begin position="310"/>
        <end position="328"/>
    </location>
</feature>
<dbReference type="NCBIfam" id="TIGR00367">
    <property type="entry name" value="calcium/sodium antiporter"/>
    <property type="match status" value="1"/>
</dbReference>
<dbReference type="InterPro" id="IPR044880">
    <property type="entry name" value="NCX_ion-bd_dom_sf"/>
</dbReference>
<evidence type="ECO:0000256" key="5">
    <source>
        <dbReference type="SAM" id="Phobius"/>
    </source>
</evidence>
<feature type="transmembrane region" description="Helical" evidence="5">
    <location>
        <begin position="222"/>
        <end position="244"/>
    </location>
</feature>
<protein>
    <submittedName>
        <fullName evidence="7">Sodium:proton exchanger</fullName>
    </submittedName>
</protein>
<keyword evidence="8" id="KW-1185">Reference proteome</keyword>
<evidence type="ECO:0000313" key="7">
    <source>
        <dbReference type="EMBL" id="PHU36611.1"/>
    </source>
</evidence>
<comment type="subcellular location">
    <subcellularLocation>
        <location evidence="1">Membrane</location>
        <topology evidence="1">Multi-pass membrane protein</topology>
    </subcellularLocation>
</comment>
<feature type="transmembrane region" description="Helical" evidence="5">
    <location>
        <begin position="12"/>
        <end position="32"/>
    </location>
</feature>
<reference evidence="7 8" key="1">
    <citation type="submission" date="2017-10" db="EMBL/GenBank/DDBJ databases">
        <title>Resolving the taxonomy of Roseburia spp., Eubacterium rectale and Agathobacter spp. through phylogenomic analysis.</title>
        <authorList>
            <person name="Sheridan P.O."/>
            <person name="Walker A.W."/>
            <person name="Duncan S.H."/>
            <person name="Scott K.P."/>
            <person name="Toole P.W.O."/>
            <person name="Luis P."/>
            <person name="Flint H.J."/>
        </authorList>
    </citation>
    <scope>NUCLEOTIDE SEQUENCE [LARGE SCALE GENOMIC DNA]</scope>
    <source>
        <strain evidence="7 8">JK623</strain>
    </source>
</reference>
<reference evidence="7 8" key="2">
    <citation type="submission" date="2017-10" db="EMBL/GenBank/DDBJ databases">
        <authorList>
            <person name="Banno H."/>
            <person name="Chua N.-H."/>
        </authorList>
    </citation>
    <scope>NUCLEOTIDE SEQUENCE [LARGE SCALE GENOMIC DNA]</scope>
    <source>
        <strain evidence="7 8">JK623</strain>
    </source>
</reference>
<dbReference type="GO" id="GO:0005886">
    <property type="term" value="C:plasma membrane"/>
    <property type="evidence" value="ECO:0007669"/>
    <property type="project" value="TreeGrafter"/>
</dbReference>
<feature type="domain" description="Sodium/calcium exchanger membrane region" evidence="6">
    <location>
        <begin position="13"/>
        <end position="159"/>
    </location>
</feature>
<proteinExistence type="predicted"/>
<dbReference type="Gene3D" id="1.20.1420.30">
    <property type="entry name" value="NCX, central ion-binding region"/>
    <property type="match status" value="1"/>
</dbReference>
<feature type="transmembrane region" description="Helical" evidence="5">
    <location>
        <begin position="44"/>
        <end position="61"/>
    </location>
</feature>
<dbReference type="GO" id="GO:0008273">
    <property type="term" value="F:calcium, potassium:sodium antiporter activity"/>
    <property type="evidence" value="ECO:0007669"/>
    <property type="project" value="TreeGrafter"/>
</dbReference>
<evidence type="ECO:0000256" key="4">
    <source>
        <dbReference type="ARBA" id="ARBA00023136"/>
    </source>
</evidence>
<evidence type="ECO:0000256" key="2">
    <source>
        <dbReference type="ARBA" id="ARBA00022692"/>
    </source>
</evidence>
<sequence length="329" mass="34863">MENFINNANIFLVFLLLVAGFVLLIKGADFFVEGSSSVAKRLHVPSIIIGLTIVAMGTSLPETAVSVSASLVGNNELAVSNVVGSNIFNMMVVIGVCSLLQTVHVDRQTIVRDIPFSAICALLLLGFGWFGFADRANMTLGHLDGIILLVLFAGFIFVLVRQAMNASKAGKEQADEEEIKLIPVWKSLVFIVGGAAAIAVGGDLTVDSASRIASELGMSQNLIGLTIVSIGTSLPELVTSIVAAKKNEVDMALGNAIGSNVFNILMVLGIASAISPIAFIMENVIDIAILLVFTLIVWLFAATKKKIGKFEGLCMLLLYAGFAAYIIIR</sequence>
<organism evidence="7 8">
    <name type="scientific">Agathobacter ruminis</name>
    <dbReference type="NCBI Taxonomy" id="1712665"/>
    <lineage>
        <taxon>Bacteria</taxon>
        <taxon>Bacillati</taxon>
        <taxon>Bacillota</taxon>
        <taxon>Clostridia</taxon>
        <taxon>Lachnospirales</taxon>
        <taxon>Lachnospiraceae</taxon>
        <taxon>Agathobacter</taxon>
    </lineage>
</organism>
<evidence type="ECO:0000259" key="6">
    <source>
        <dbReference type="Pfam" id="PF01699"/>
    </source>
</evidence>
<feature type="domain" description="Sodium/calcium exchanger membrane region" evidence="6">
    <location>
        <begin position="187"/>
        <end position="327"/>
    </location>
</feature>
<keyword evidence="4 5" id="KW-0472">Membrane</keyword>
<feature type="transmembrane region" description="Helical" evidence="5">
    <location>
        <begin position="256"/>
        <end position="278"/>
    </location>
</feature>
<evidence type="ECO:0000256" key="1">
    <source>
        <dbReference type="ARBA" id="ARBA00004141"/>
    </source>
</evidence>
<evidence type="ECO:0000256" key="3">
    <source>
        <dbReference type="ARBA" id="ARBA00022989"/>
    </source>
</evidence>
<dbReference type="PANTHER" id="PTHR10846:SF8">
    <property type="entry name" value="INNER MEMBRANE PROTEIN YRBG"/>
    <property type="match status" value="1"/>
</dbReference>
<dbReference type="RefSeq" id="WP_099386858.1">
    <property type="nucleotide sequence ID" value="NZ_JANSWH010000008.1"/>
</dbReference>
<accession>A0A2G3E064</accession>
<dbReference type="AlphaFoldDB" id="A0A2G3E064"/>